<accession>A0A6J4MJ99</accession>
<dbReference type="InterPro" id="IPR038601">
    <property type="entry name" value="MttB-like_sf"/>
</dbReference>
<dbReference type="InterPro" id="IPR010426">
    <property type="entry name" value="MTTB_MeTrfase"/>
</dbReference>
<evidence type="ECO:0000256" key="2">
    <source>
        <dbReference type="ARBA" id="ARBA00022603"/>
    </source>
</evidence>
<evidence type="ECO:0000256" key="1">
    <source>
        <dbReference type="ARBA" id="ARBA00007137"/>
    </source>
</evidence>
<evidence type="ECO:0000256" key="4">
    <source>
        <dbReference type="PIRNR" id="PIRNR037567"/>
    </source>
</evidence>
<dbReference type="GO" id="GO:0032259">
    <property type="term" value="P:methylation"/>
    <property type="evidence" value="ECO:0007669"/>
    <property type="project" value="UniProtKB-KW"/>
</dbReference>
<dbReference type="EC" id="2.1.1.-" evidence="4"/>
<keyword evidence="3 4" id="KW-0808">Transferase</keyword>
<dbReference type="GO" id="GO:0008168">
    <property type="term" value="F:methyltransferase activity"/>
    <property type="evidence" value="ECO:0007669"/>
    <property type="project" value="UniProtKB-KW"/>
</dbReference>
<proteinExistence type="inferred from homology"/>
<name>A0A6J4MJ99_9ACTN</name>
<dbReference type="GO" id="GO:0015948">
    <property type="term" value="P:methanogenesis"/>
    <property type="evidence" value="ECO:0007669"/>
    <property type="project" value="UniProtKB-UniRule"/>
</dbReference>
<dbReference type="Gene3D" id="3.20.20.480">
    <property type="entry name" value="Trimethylamine methyltransferase-like"/>
    <property type="match status" value="1"/>
</dbReference>
<sequence length="485" mass="53111">MFINRMPRYEVLSGDALVTLERGWERLATEVGIQFDHPRALELFRAAGQRVDGDVVRFEPGFLTAQAAQAPAEFALKARNPRRDLTIGGDAMIFGPANGPPFVRVDGQRREGTMADLERLLMMVQVTDALDTPGRNILEPNDVPLDVRHLLRALAATRLTDRVWSGEPSSETAARDCIRIAEIVHGGRDVIERDPVLFANINVNSPLHFDVRMLEGLLAYAEARQAIMITPFLLMGAMAPVSVPAALVQQTAEALAGIALVQLVRPGTPCVMGSFLSTTDMKSGSPAFGGPESAVGLYASGQIARHLGLPWRAGGGTLTASQVVDFQAGYEAFNTVSSAFMAGANVCWQSAGWLEGGLVTSFEKFAADCELLDLLHHQFTPLEINEESLAYDAHVEVGHSGHFFGAGHTLERFRDCFWRPTVASTENFERWARNGSRNHSDRADTRWRAMLEDFERPALDDAVEAELVDFVEQRARELGDPVSVT</sequence>
<protein>
    <recommendedName>
        <fullName evidence="4">Methyltransferase</fullName>
        <ecNumber evidence="4">2.1.1.-</ecNumber>
    </recommendedName>
</protein>
<evidence type="ECO:0000256" key="3">
    <source>
        <dbReference type="ARBA" id="ARBA00022679"/>
    </source>
</evidence>
<organism evidence="5">
    <name type="scientific">uncultured Nocardioidaceae bacterium</name>
    <dbReference type="NCBI Taxonomy" id="253824"/>
    <lineage>
        <taxon>Bacteria</taxon>
        <taxon>Bacillati</taxon>
        <taxon>Actinomycetota</taxon>
        <taxon>Actinomycetes</taxon>
        <taxon>Propionibacteriales</taxon>
        <taxon>Nocardioidaceae</taxon>
        <taxon>environmental samples</taxon>
    </lineage>
</organism>
<comment type="similarity">
    <text evidence="1 4">Belongs to the trimethylamine methyltransferase family.</text>
</comment>
<dbReference type="PIRSF" id="PIRSF037567">
    <property type="entry name" value="MTTB_MeTrfase"/>
    <property type="match status" value="1"/>
</dbReference>
<reference evidence="5" key="1">
    <citation type="submission" date="2020-02" db="EMBL/GenBank/DDBJ databases">
        <authorList>
            <person name="Meier V. D."/>
        </authorList>
    </citation>
    <scope>NUCLEOTIDE SEQUENCE</scope>
    <source>
        <strain evidence="5">AVDCRST_MAG34</strain>
    </source>
</reference>
<dbReference type="AlphaFoldDB" id="A0A6J4MJ99"/>
<gene>
    <name evidence="5" type="ORF">AVDCRST_MAG34-2315</name>
</gene>
<dbReference type="EMBL" id="CADCUI010000062">
    <property type="protein sequence ID" value="CAA9359094.1"/>
    <property type="molecule type" value="Genomic_DNA"/>
</dbReference>
<keyword evidence="2 5" id="KW-0489">Methyltransferase</keyword>
<dbReference type="Pfam" id="PF06253">
    <property type="entry name" value="MTTB"/>
    <property type="match status" value="1"/>
</dbReference>
<evidence type="ECO:0000313" key="5">
    <source>
        <dbReference type="EMBL" id="CAA9359094.1"/>
    </source>
</evidence>